<dbReference type="Proteomes" id="UP001152320">
    <property type="component" value="Chromosome 4"/>
</dbReference>
<organism evidence="1 2">
    <name type="scientific">Holothuria leucospilota</name>
    <name type="common">Black long sea cucumber</name>
    <name type="synonym">Mertensiothuria leucospilota</name>
    <dbReference type="NCBI Taxonomy" id="206669"/>
    <lineage>
        <taxon>Eukaryota</taxon>
        <taxon>Metazoa</taxon>
        <taxon>Echinodermata</taxon>
        <taxon>Eleutherozoa</taxon>
        <taxon>Echinozoa</taxon>
        <taxon>Holothuroidea</taxon>
        <taxon>Aspidochirotacea</taxon>
        <taxon>Aspidochirotida</taxon>
        <taxon>Holothuriidae</taxon>
        <taxon>Holothuria</taxon>
    </lineage>
</organism>
<reference evidence="1" key="1">
    <citation type="submission" date="2021-10" db="EMBL/GenBank/DDBJ databases">
        <title>Tropical sea cucumber genome reveals ecological adaptation and Cuvierian tubules defense mechanism.</title>
        <authorList>
            <person name="Chen T."/>
        </authorList>
    </citation>
    <scope>NUCLEOTIDE SEQUENCE</scope>
    <source>
        <strain evidence="1">Nanhai2018</strain>
        <tissue evidence="1">Muscle</tissue>
    </source>
</reference>
<comment type="caution">
    <text evidence="1">The sequence shown here is derived from an EMBL/GenBank/DDBJ whole genome shotgun (WGS) entry which is preliminary data.</text>
</comment>
<accession>A0A9Q1CDH9</accession>
<sequence length="188" mass="21763">MIIDFRTKHKVIPEPVLINDCIVERVTEYKCLGVVIDNDLKWHEHVAYVEKRLKPRLYCLRKLNSFSVSQDILATFYSSILSSVWTYCLICWAGNTDKSHIKVLDDIIKRVGRILGENLPSVYTVYLKHAGVKLQSIWNDSSHPLYDQLSSRIIKRSGRLRSLVSHTNRYQSSFIGTAIAIHNKNFTR</sequence>
<protein>
    <recommendedName>
        <fullName evidence="3">Alkylated DNA repair protein AlkB homologue 8 N-terminal domain-containing protein</fullName>
    </recommendedName>
</protein>
<evidence type="ECO:0000313" key="1">
    <source>
        <dbReference type="EMBL" id="KAJ8042669.1"/>
    </source>
</evidence>
<evidence type="ECO:0000313" key="2">
    <source>
        <dbReference type="Proteomes" id="UP001152320"/>
    </source>
</evidence>
<dbReference type="OrthoDB" id="10037236at2759"/>
<dbReference type="EMBL" id="JAIZAY010000004">
    <property type="protein sequence ID" value="KAJ8042669.1"/>
    <property type="molecule type" value="Genomic_DNA"/>
</dbReference>
<proteinExistence type="predicted"/>
<evidence type="ECO:0008006" key="3">
    <source>
        <dbReference type="Google" id="ProtNLM"/>
    </source>
</evidence>
<name>A0A9Q1CDH9_HOLLE</name>
<dbReference type="AlphaFoldDB" id="A0A9Q1CDH9"/>
<gene>
    <name evidence="1" type="ORF">HOLleu_09486</name>
</gene>
<keyword evidence="2" id="KW-1185">Reference proteome</keyword>